<proteinExistence type="predicted"/>
<name>A0A0F6YNM5_9CAUD</name>
<organism evidence="1 2">
    <name type="scientific">Sinorhizobium phage phiM7</name>
    <dbReference type="NCBI Taxonomy" id="1647403"/>
    <lineage>
        <taxon>Viruses</taxon>
        <taxon>Duplodnaviria</taxon>
        <taxon>Heunggongvirae</taxon>
        <taxon>Uroviricota</taxon>
        <taxon>Caudoviricetes</taxon>
        <taxon>Emdodecavirus</taxon>
        <taxon>Emdodecavirus M7</taxon>
    </lineage>
</organism>
<gene>
    <name evidence="1" type="ORF">PHIM7_135</name>
</gene>
<accession>A0A0F6YNM5</accession>
<dbReference type="EMBL" id="KR052480">
    <property type="protein sequence ID" value="AKF12681.1"/>
    <property type="molecule type" value="Genomic_DNA"/>
</dbReference>
<sequence>MTRQEIFNTVWNGLKSQGWNVSMSSDAETVCAYRGADGRKCAAGWLIPDDEYDPSMEGMMVFETAYFEDNFSPYVLEFIANLQDIHDQFHLNPESAVTKLEPALRAFALEKGLKVPE</sequence>
<reference evidence="1 2" key="1">
    <citation type="submission" date="2015-04" db="EMBL/GenBank/DDBJ databases">
        <authorList>
            <person name="Schouten J.T."/>
            <person name="Crockett J.T."/>
            <person name="Hodson T.S."/>
            <person name="Hyde J.R."/>
            <person name="Smith T.A."/>
            <person name="Merrill B.D."/>
            <person name="Crook M.B."/>
            <person name="Griffitts J.S."/>
            <person name="Burnett S.H."/>
            <person name="Grose J.H."/>
            <person name="Breakwell D.P."/>
        </authorList>
    </citation>
    <scope>NUCLEOTIDE SEQUENCE [LARGE SCALE GENOMIC DNA]</scope>
</reference>
<keyword evidence="2" id="KW-1185">Reference proteome</keyword>
<evidence type="ECO:0000313" key="1">
    <source>
        <dbReference type="EMBL" id="AKF12681.1"/>
    </source>
</evidence>
<dbReference type="Proteomes" id="UP000221947">
    <property type="component" value="Segment"/>
</dbReference>
<evidence type="ECO:0000313" key="2">
    <source>
        <dbReference type="Proteomes" id="UP000221947"/>
    </source>
</evidence>
<protein>
    <submittedName>
        <fullName evidence="1">Uncharacterized protein</fullName>
    </submittedName>
</protein>